<dbReference type="EMBL" id="MU793541">
    <property type="protein sequence ID" value="KAJ3781611.1"/>
    <property type="molecule type" value="Genomic_DNA"/>
</dbReference>
<name>A0AA38KP94_9AGAR</name>
<sequence length="116" mass="13047">MSDKLIRVAITEAISGNVWNKFANPSVGRGKTAFPKPADQERLGIRFDYDKLVKNDKGEFHTFKMQANQGKIPSSLKMWRDKNGTDAVMAVVWVKKDATKEDVEAALNSAREEFKS</sequence>
<gene>
    <name evidence="1" type="ORF">GGU10DRAFT_366259</name>
</gene>
<comment type="caution">
    <text evidence="1">The sequence shown here is derived from an EMBL/GenBank/DDBJ whole genome shotgun (WGS) entry which is preliminary data.</text>
</comment>
<proteinExistence type="predicted"/>
<evidence type="ECO:0000313" key="1">
    <source>
        <dbReference type="EMBL" id="KAJ3781611.1"/>
    </source>
</evidence>
<keyword evidence="2" id="KW-1185">Reference proteome</keyword>
<organism evidence="1 2">
    <name type="scientific">Lentinula aff. detonsa</name>
    <dbReference type="NCBI Taxonomy" id="2804958"/>
    <lineage>
        <taxon>Eukaryota</taxon>
        <taxon>Fungi</taxon>
        <taxon>Dikarya</taxon>
        <taxon>Basidiomycota</taxon>
        <taxon>Agaricomycotina</taxon>
        <taxon>Agaricomycetes</taxon>
        <taxon>Agaricomycetidae</taxon>
        <taxon>Agaricales</taxon>
        <taxon>Marasmiineae</taxon>
        <taxon>Omphalotaceae</taxon>
        <taxon>Lentinula</taxon>
    </lineage>
</organism>
<accession>A0AA38KP94</accession>
<dbReference type="AlphaFoldDB" id="A0AA38KP94"/>
<evidence type="ECO:0000313" key="2">
    <source>
        <dbReference type="Proteomes" id="UP001163798"/>
    </source>
</evidence>
<reference evidence="1" key="1">
    <citation type="submission" date="2022-08" db="EMBL/GenBank/DDBJ databases">
        <authorList>
            <consortium name="DOE Joint Genome Institute"/>
            <person name="Min B."/>
            <person name="Riley R."/>
            <person name="Sierra-Patev S."/>
            <person name="Naranjo-Ortiz M."/>
            <person name="Looney B."/>
            <person name="Konkel Z."/>
            <person name="Slot J.C."/>
            <person name="Sakamoto Y."/>
            <person name="Steenwyk J.L."/>
            <person name="Rokas A."/>
            <person name="Carro J."/>
            <person name="Camarero S."/>
            <person name="Ferreira P."/>
            <person name="Molpeceres G."/>
            <person name="Ruiz-Duenas F.J."/>
            <person name="Serrano A."/>
            <person name="Henrissat B."/>
            <person name="Drula E."/>
            <person name="Hughes K.W."/>
            <person name="Mata J.L."/>
            <person name="Ishikawa N.K."/>
            <person name="Vargas-Isla R."/>
            <person name="Ushijima S."/>
            <person name="Smith C.A."/>
            <person name="Ahrendt S."/>
            <person name="Andreopoulos W."/>
            <person name="He G."/>
            <person name="Labutti K."/>
            <person name="Lipzen A."/>
            <person name="Ng V."/>
            <person name="Sandor L."/>
            <person name="Barry K."/>
            <person name="Martinez A.T."/>
            <person name="Xiao Y."/>
            <person name="Gibbons J.G."/>
            <person name="Terashima K."/>
            <person name="Hibbett D.S."/>
            <person name="Grigoriev I.V."/>
        </authorList>
    </citation>
    <scope>NUCLEOTIDE SEQUENCE</scope>
    <source>
        <strain evidence="1">TFB10291</strain>
    </source>
</reference>
<dbReference type="Proteomes" id="UP001163798">
    <property type="component" value="Unassembled WGS sequence"/>
</dbReference>
<protein>
    <submittedName>
        <fullName evidence="1">Uncharacterized protein</fullName>
    </submittedName>
</protein>